<dbReference type="STRING" id="240303.SAMN05421677_102140"/>
<evidence type="ECO:0000313" key="2">
    <source>
        <dbReference type="EMBL" id="SDN99004.1"/>
    </source>
</evidence>
<dbReference type="AlphaFoldDB" id="A0A1H0FWQ0"/>
<organism evidence="2 3">
    <name type="scientific">Halobacillus aidingensis</name>
    <dbReference type="NCBI Taxonomy" id="240303"/>
    <lineage>
        <taxon>Bacteria</taxon>
        <taxon>Bacillati</taxon>
        <taxon>Bacillota</taxon>
        <taxon>Bacilli</taxon>
        <taxon>Bacillales</taxon>
        <taxon>Bacillaceae</taxon>
        <taxon>Halobacillus</taxon>
    </lineage>
</organism>
<keyword evidence="3" id="KW-1185">Reference proteome</keyword>
<reference evidence="3" key="1">
    <citation type="submission" date="2016-10" db="EMBL/GenBank/DDBJ databases">
        <authorList>
            <person name="Varghese N."/>
            <person name="Submissions S."/>
        </authorList>
    </citation>
    <scope>NUCLEOTIDE SEQUENCE [LARGE SCALE GENOMIC DNA]</scope>
    <source>
        <strain evidence="3">CGMCC 1.3703</strain>
    </source>
</reference>
<evidence type="ECO:0000256" key="1">
    <source>
        <dbReference type="SAM" id="Phobius"/>
    </source>
</evidence>
<sequence length="63" mass="7020">MWRRLQWGLITALGYIIGSLMFGFFVVGEINLSLMIGLTVGGFFSGVTYLNPPPKKWRKGQGV</sequence>
<gene>
    <name evidence="2" type="ORF">SAMN05421677_102140</name>
</gene>
<evidence type="ECO:0000313" key="3">
    <source>
        <dbReference type="Proteomes" id="UP000198860"/>
    </source>
</evidence>
<dbReference type="RefSeq" id="WP_089650922.1">
    <property type="nucleotide sequence ID" value="NZ_FNIZ01000002.1"/>
</dbReference>
<protein>
    <submittedName>
        <fullName evidence="2">Uncharacterized protein</fullName>
    </submittedName>
</protein>
<keyword evidence="1" id="KW-0812">Transmembrane</keyword>
<dbReference type="EMBL" id="FNIZ01000002">
    <property type="protein sequence ID" value="SDN99004.1"/>
    <property type="molecule type" value="Genomic_DNA"/>
</dbReference>
<keyword evidence="1" id="KW-0472">Membrane</keyword>
<proteinExistence type="predicted"/>
<name>A0A1H0FWQ0_HALAD</name>
<dbReference type="OrthoDB" id="2972580at2"/>
<keyword evidence="1" id="KW-1133">Transmembrane helix</keyword>
<feature type="transmembrane region" description="Helical" evidence="1">
    <location>
        <begin position="7"/>
        <end position="26"/>
    </location>
</feature>
<accession>A0A1H0FWQ0</accession>
<feature type="transmembrane region" description="Helical" evidence="1">
    <location>
        <begin position="32"/>
        <end position="50"/>
    </location>
</feature>
<dbReference type="Proteomes" id="UP000198860">
    <property type="component" value="Unassembled WGS sequence"/>
</dbReference>